<dbReference type="InterPro" id="IPR036397">
    <property type="entry name" value="RNaseH_sf"/>
</dbReference>
<dbReference type="PANTHER" id="PTHR46889:SF4">
    <property type="entry name" value="TRANSPOSASE INSO FOR INSERTION SEQUENCE ELEMENT IS911B-RELATED"/>
    <property type="match status" value="1"/>
</dbReference>
<dbReference type="GO" id="GO:0003676">
    <property type="term" value="F:nucleic acid binding"/>
    <property type="evidence" value="ECO:0007669"/>
    <property type="project" value="InterPro"/>
</dbReference>
<keyword evidence="3" id="KW-0614">Plasmid</keyword>
<sequence>MKSKQYRAEVKTRAIELLIESQKDYPSMWAAIQAIAPKFGCTPETLRSWHQKHLAKQNPVTISTESQAARIAELEREIRELKQANEIIRKAAGFFRPGGARPPTQVMVKFIDDEKEKYGVEPICRILPIAPSTYYRIKDEQDNPEKQCRRKQSDKHLMAQIKQIWQASGCRYGIRKVWHKLKQDGMPKLGRCTVERLMKQLGIQGVWRGKGKITTKQRPGQQSPDDLVKRNFSADAPNKKRLLRSSAPQVADFTYIKTKSGWVYTAFVIDVFKRVIVGWKVSNHMDTQLVLDALNQALDARGRPSGVIHHSDKGSQYLSIKYGERLKQSGLAASVGTTGDSTSGIALRLALGQSSASLFPRSDNALAESVNGLYKAEVIDYLKQEWDGVNDVALATLDWVHWYNHERLHSTNGYVSPVDAENIYYCSLIPSGYAA</sequence>
<dbReference type="InterPro" id="IPR025948">
    <property type="entry name" value="HTH-like_dom"/>
</dbReference>
<protein>
    <submittedName>
        <fullName evidence="3">IS3 family transposase</fullName>
    </submittedName>
</protein>
<gene>
    <name evidence="3" type="ORF">YHS_09900</name>
</gene>
<dbReference type="EMBL" id="CP024178">
    <property type="protein sequence ID" value="ATQ84250.1"/>
    <property type="molecule type" value="Genomic_DNA"/>
</dbReference>
<dbReference type="InterPro" id="IPR050900">
    <property type="entry name" value="Transposase_IS3/IS150/IS904"/>
</dbReference>
<name>A0AAD0AGS2_FAUOS</name>
<dbReference type="Pfam" id="PF13683">
    <property type="entry name" value="rve_3"/>
    <property type="match status" value="1"/>
</dbReference>
<dbReference type="NCBIfam" id="NF033516">
    <property type="entry name" value="transpos_IS3"/>
    <property type="match status" value="1"/>
</dbReference>
<dbReference type="InterPro" id="IPR036388">
    <property type="entry name" value="WH-like_DNA-bd_sf"/>
</dbReference>
<evidence type="ECO:0000256" key="1">
    <source>
        <dbReference type="SAM" id="Coils"/>
    </source>
</evidence>
<dbReference type="InterPro" id="IPR012337">
    <property type="entry name" value="RNaseH-like_sf"/>
</dbReference>
<dbReference type="SUPFAM" id="SSF46689">
    <property type="entry name" value="Homeodomain-like"/>
    <property type="match status" value="1"/>
</dbReference>
<dbReference type="PROSITE" id="PS50994">
    <property type="entry name" value="INTEGRASE"/>
    <property type="match status" value="1"/>
</dbReference>
<dbReference type="GO" id="GO:0015074">
    <property type="term" value="P:DNA integration"/>
    <property type="evidence" value="ECO:0007669"/>
    <property type="project" value="InterPro"/>
</dbReference>
<geneLocation type="plasmid" evidence="3">
    <name>pYHS2</name>
</geneLocation>
<feature type="domain" description="Integrase catalytic" evidence="2">
    <location>
        <begin position="233"/>
        <end position="425"/>
    </location>
</feature>
<keyword evidence="1" id="KW-0175">Coiled coil</keyword>
<dbReference type="SUPFAM" id="SSF53098">
    <property type="entry name" value="Ribonuclease H-like"/>
    <property type="match status" value="1"/>
</dbReference>
<feature type="coiled-coil region" evidence="1">
    <location>
        <begin position="64"/>
        <end position="91"/>
    </location>
</feature>
<dbReference type="InterPro" id="IPR001584">
    <property type="entry name" value="Integrase_cat-core"/>
</dbReference>
<dbReference type="Pfam" id="PF13276">
    <property type="entry name" value="HTH_21"/>
    <property type="match status" value="1"/>
</dbReference>
<dbReference type="AlphaFoldDB" id="A0AAD0AGS2"/>
<dbReference type="InterPro" id="IPR009057">
    <property type="entry name" value="Homeodomain-like_sf"/>
</dbReference>
<dbReference type="Gene3D" id="1.10.10.10">
    <property type="entry name" value="Winged helix-like DNA-binding domain superfamily/Winged helix DNA-binding domain"/>
    <property type="match status" value="1"/>
</dbReference>
<accession>A0AAD0AGS2</accession>
<organism evidence="3">
    <name type="scientific">Faucicola osloensis</name>
    <name type="common">Moraxella osloensis</name>
    <dbReference type="NCBI Taxonomy" id="34062"/>
    <lineage>
        <taxon>Bacteria</taxon>
        <taxon>Pseudomonadati</taxon>
        <taxon>Pseudomonadota</taxon>
        <taxon>Gammaproteobacteria</taxon>
        <taxon>Moraxellales</taxon>
        <taxon>Moraxellaceae</taxon>
        <taxon>Faucicola</taxon>
    </lineage>
</organism>
<dbReference type="Gene3D" id="3.30.420.10">
    <property type="entry name" value="Ribonuclease H-like superfamily/Ribonuclease H"/>
    <property type="match status" value="1"/>
</dbReference>
<dbReference type="PANTHER" id="PTHR46889">
    <property type="entry name" value="TRANSPOSASE INSF FOR INSERTION SEQUENCE IS3B-RELATED"/>
    <property type="match status" value="1"/>
</dbReference>
<dbReference type="InterPro" id="IPR048020">
    <property type="entry name" value="Transpos_IS3"/>
</dbReference>
<reference evidence="3" key="1">
    <citation type="submission" date="2017-10" db="EMBL/GenBank/DDBJ databases">
        <title>Complete Genome Sequence from Moraxella oslensis YHS isolated from human skin.</title>
        <authorList>
            <person name="Lee K."/>
            <person name="Lim J.Y."/>
            <person name="Hwang I."/>
        </authorList>
    </citation>
    <scope>NUCLEOTIDE SEQUENCE</scope>
    <source>
        <strain evidence="3">YHS</strain>
        <plasmid evidence="3">pYHS2</plasmid>
    </source>
</reference>
<proteinExistence type="predicted"/>
<dbReference type="Pfam" id="PF00665">
    <property type="entry name" value="rve"/>
    <property type="match status" value="1"/>
</dbReference>
<evidence type="ECO:0000313" key="3">
    <source>
        <dbReference type="EMBL" id="ATQ84250.1"/>
    </source>
</evidence>
<evidence type="ECO:0000259" key="2">
    <source>
        <dbReference type="PROSITE" id="PS50994"/>
    </source>
</evidence>